<dbReference type="Proteomes" id="UP000036403">
    <property type="component" value="Unassembled WGS sequence"/>
</dbReference>
<keyword evidence="2" id="KW-1185">Reference proteome</keyword>
<dbReference type="EMBL" id="LBMM01007686">
    <property type="protein sequence ID" value="KMQ89512.1"/>
    <property type="molecule type" value="Genomic_DNA"/>
</dbReference>
<gene>
    <name evidence="1" type="ORF">RF55_10853</name>
</gene>
<evidence type="ECO:0000313" key="2">
    <source>
        <dbReference type="Proteomes" id="UP000036403"/>
    </source>
</evidence>
<sequence length="127" mass="14348">MGAAAFDAVCDRLNEEDPFQATFEAIKAFIRYLPAEPLEIVENFKFHQRKPEEGESIQQFITALHMLCALQIWRILKNCTEEPVRIRTIQRKNPKLIIEEEGLDLRPGSASSSIDGIVGQGSSYKAL</sequence>
<accession>A0A0J7KGV9</accession>
<protein>
    <submittedName>
        <fullName evidence="1">Uncharacterized protein</fullName>
    </submittedName>
</protein>
<reference evidence="1 2" key="1">
    <citation type="submission" date="2015-04" db="EMBL/GenBank/DDBJ databases">
        <title>Lasius niger genome sequencing.</title>
        <authorList>
            <person name="Konorov E.A."/>
            <person name="Nikitin M.A."/>
            <person name="Kirill M.V."/>
            <person name="Chang P."/>
        </authorList>
    </citation>
    <scope>NUCLEOTIDE SEQUENCE [LARGE SCALE GENOMIC DNA]</scope>
    <source>
        <tissue evidence="1">Whole</tissue>
    </source>
</reference>
<proteinExistence type="predicted"/>
<dbReference type="PaxDb" id="67767-A0A0J7KGV9"/>
<organism evidence="1 2">
    <name type="scientific">Lasius niger</name>
    <name type="common">Black garden ant</name>
    <dbReference type="NCBI Taxonomy" id="67767"/>
    <lineage>
        <taxon>Eukaryota</taxon>
        <taxon>Metazoa</taxon>
        <taxon>Ecdysozoa</taxon>
        <taxon>Arthropoda</taxon>
        <taxon>Hexapoda</taxon>
        <taxon>Insecta</taxon>
        <taxon>Pterygota</taxon>
        <taxon>Neoptera</taxon>
        <taxon>Endopterygota</taxon>
        <taxon>Hymenoptera</taxon>
        <taxon>Apocrita</taxon>
        <taxon>Aculeata</taxon>
        <taxon>Formicoidea</taxon>
        <taxon>Formicidae</taxon>
        <taxon>Formicinae</taxon>
        <taxon>Lasius</taxon>
        <taxon>Lasius</taxon>
    </lineage>
</organism>
<dbReference type="AlphaFoldDB" id="A0A0J7KGV9"/>
<comment type="caution">
    <text evidence="1">The sequence shown here is derived from an EMBL/GenBank/DDBJ whole genome shotgun (WGS) entry which is preliminary data.</text>
</comment>
<name>A0A0J7KGV9_LASNI</name>
<dbReference type="OrthoDB" id="7554393at2759"/>
<evidence type="ECO:0000313" key="1">
    <source>
        <dbReference type="EMBL" id="KMQ89512.1"/>
    </source>
</evidence>